<dbReference type="Pfam" id="PF03808">
    <property type="entry name" value="Glyco_tran_WecG"/>
    <property type="match status" value="1"/>
</dbReference>
<dbReference type="NCBIfam" id="TIGR00696">
    <property type="entry name" value="wecG_tagA_cpsF"/>
    <property type="match status" value="1"/>
</dbReference>
<dbReference type="OrthoDB" id="9771846at2"/>
<reference evidence="3 4" key="1">
    <citation type="submission" date="2015-07" db="EMBL/GenBank/DDBJ databases">
        <title>Complete genome sequence of Mycobacterium goodii X7B, a facultative thermophilic biodesulfurizing bacterium.</title>
        <authorList>
            <person name="Yu B."/>
            <person name="Li F."/>
            <person name="Xu P."/>
        </authorList>
    </citation>
    <scope>NUCLEOTIDE SEQUENCE [LARGE SCALE GENOMIC DNA]</scope>
    <source>
        <strain evidence="3 4">X7B</strain>
    </source>
</reference>
<gene>
    <name evidence="3" type="ORF">AFA91_00535</name>
</gene>
<dbReference type="AlphaFoldDB" id="A0A0K0XEZ1"/>
<evidence type="ECO:0000313" key="4">
    <source>
        <dbReference type="Proteomes" id="UP000062255"/>
    </source>
</evidence>
<dbReference type="GO" id="GO:0016758">
    <property type="term" value="F:hexosyltransferase activity"/>
    <property type="evidence" value="ECO:0007669"/>
    <property type="project" value="TreeGrafter"/>
</dbReference>
<dbReference type="CDD" id="cd06533">
    <property type="entry name" value="Glyco_transf_WecG_TagA"/>
    <property type="match status" value="1"/>
</dbReference>
<dbReference type="InterPro" id="IPR004629">
    <property type="entry name" value="WecG_TagA_CpsF"/>
</dbReference>
<dbReference type="PATRIC" id="fig|134601.6.peg.113"/>
<name>A0A0K0XEZ1_MYCGD</name>
<dbReference type="KEGG" id="mgo:AFA91_00535"/>
<evidence type="ECO:0008006" key="5">
    <source>
        <dbReference type="Google" id="ProtNLM"/>
    </source>
</evidence>
<dbReference type="EMBL" id="CP012150">
    <property type="protein sequence ID" value="AKS35973.1"/>
    <property type="molecule type" value="Genomic_DNA"/>
</dbReference>
<evidence type="ECO:0000256" key="2">
    <source>
        <dbReference type="ARBA" id="ARBA00022679"/>
    </source>
</evidence>
<dbReference type="PANTHER" id="PTHR34136:SF1">
    <property type="entry name" value="UDP-N-ACETYL-D-MANNOSAMINURONIC ACID TRANSFERASE"/>
    <property type="match status" value="1"/>
</dbReference>
<dbReference type="PANTHER" id="PTHR34136">
    <property type="match status" value="1"/>
</dbReference>
<evidence type="ECO:0000313" key="3">
    <source>
        <dbReference type="EMBL" id="AKS35973.1"/>
    </source>
</evidence>
<protein>
    <recommendedName>
        <fullName evidence="5">Glycosyltransferase</fullName>
    </recommendedName>
</protein>
<dbReference type="Proteomes" id="UP000062255">
    <property type="component" value="Chromosome"/>
</dbReference>
<keyword evidence="1" id="KW-0328">Glycosyltransferase</keyword>
<keyword evidence="2" id="KW-0808">Transferase</keyword>
<accession>A0A0K0XEZ1</accession>
<dbReference type="STRING" id="134601.AFA91_00535"/>
<sequence>MRVGGTVVTRYTADEVVTLVTDLTTGDPTTPDLTTVGAPQLAIGSVNLDHLHHFRSRALDGDDGPQWLWLADGAPVAWRGSQLLAGTWPRVTGADLLEPILDACVENDVQIGFLGGTAAMHRKLRRQLAQRYPDAAPARFWSPSRSVVNSASASAEVAAEIRAAGVRVLVVGLGKPRQERWVQQHGAATGATVFLAFGAAADFLAGVVNRAPDFYRQNGLEWLYRLRQEPQRLARRYLLQGPPALLRLRQADLIMPRAPGQQGARP</sequence>
<evidence type="ECO:0000256" key="1">
    <source>
        <dbReference type="ARBA" id="ARBA00022676"/>
    </source>
</evidence>
<proteinExistence type="predicted"/>
<organism evidence="3 4">
    <name type="scientific">Mycolicibacterium goodii</name>
    <name type="common">Mycobacterium goodii</name>
    <dbReference type="NCBI Taxonomy" id="134601"/>
    <lineage>
        <taxon>Bacteria</taxon>
        <taxon>Bacillati</taxon>
        <taxon>Actinomycetota</taxon>
        <taxon>Actinomycetes</taxon>
        <taxon>Mycobacteriales</taxon>
        <taxon>Mycobacteriaceae</taxon>
        <taxon>Mycolicibacterium</taxon>
    </lineage>
</organism>